<sequence>MKVTERGTFHGIGIGDFTKLLYRNGFIRSLTIEWE</sequence>
<organism evidence="1 2">
    <name type="scientific">Ferrovum myxofaciens</name>
    <dbReference type="NCBI Taxonomy" id="416213"/>
    <lineage>
        <taxon>Bacteria</taxon>
        <taxon>Pseudomonadati</taxon>
        <taxon>Pseudomonadota</taxon>
        <taxon>Betaproteobacteria</taxon>
        <taxon>Ferrovales</taxon>
        <taxon>Ferrovaceae</taxon>
        <taxon>Ferrovum</taxon>
    </lineage>
</organism>
<evidence type="ECO:0000313" key="2">
    <source>
        <dbReference type="Proteomes" id="UP000075653"/>
    </source>
</evidence>
<dbReference type="AlphaFoldDB" id="A0A149VWJ3"/>
<name>A0A149VWJ3_9PROT</name>
<gene>
    <name evidence="1" type="ORF">FEMY_18760</name>
</gene>
<reference evidence="1 2" key="1">
    <citation type="submission" date="2016-01" db="EMBL/GenBank/DDBJ databases">
        <title>Genome sequence of the acidophilic iron oxidising Ferrovum strain Z-31.</title>
        <authorList>
            <person name="Poehlein A."/>
            <person name="Ullrich S.R."/>
            <person name="Schloemann M."/>
            <person name="Muehling M."/>
            <person name="Daniel R."/>
        </authorList>
    </citation>
    <scope>NUCLEOTIDE SEQUENCE [LARGE SCALE GENOMIC DNA]</scope>
    <source>
        <strain evidence="1 2">Z-31</strain>
    </source>
</reference>
<keyword evidence="2" id="KW-1185">Reference proteome</keyword>
<dbReference type="Proteomes" id="UP000075653">
    <property type="component" value="Unassembled WGS sequence"/>
</dbReference>
<proteinExistence type="predicted"/>
<dbReference type="EMBL" id="LRRD01000047">
    <property type="protein sequence ID" value="KXW57611.1"/>
    <property type="molecule type" value="Genomic_DNA"/>
</dbReference>
<protein>
    <submittedName>
        <fullName evidence="1">Uncharacterized protein</fullName>
    </submittedName>
</protein>
<evidence type="ECO:0000313" key="1">
    <source>
        <dbReference type="EMBL" id="KXW57611.1"/>
    </source>
</evidence>
<dbReference type="STRING" id="1789004.FEMY_18760"/>
<accession>A0A149VWJ3</accession>
<comment type="caution">
    <text evidence="1">The sequence shown here is derived from an EMBL/GenBank/DDBJ whole genome shotgun (WGS) entry which is preliminary data.</text>
</comment>
<dbReference type="PATRIC" id="fig|1789004.3.peg.1919"/>